<evidence type="ECO:0000313" key="1">
    <source>
        <dbReference type="EMBL" id="KAA6311076.1"/>
    </source>
</evidence>
<proteinExistence type="predicted"/>
<sequence length="46" mass="5076">MKRNYFKVSLLTTLFAFTFVAINAFAQDSPKGSKYPTLTINGTNAS</sequence>
<name>A0A5J4PN71_9ZZZZ</name>
<protein>
    <submittedName>
        <fullName evidence="1">Uncharacterized protein</fullName>
    </submittedName>
</protein>
<gene>
    <name evidence="1" type="ORF">EZS27_037730</name>
</gene>
<reference evidence="1" key="1">
    <citation type="submission" date="2019-03" db="EMBL/GenBank/DDBJ databases">
        <title>Single cell metagenomics reveals metabolic interactions within the superorganism composed of flagellate Streblomastix strix and complex community of Bacteroidetes bacteria on its surface.</title>
        <authorList>
            <person name="Treitli S.C."/>
            <person name="Kolisko M."/>
            <person name="Husnik F."/>
            <person name="Keeling P."/>
            <person name="Hampl V."/>
        </authorList>
    </citation>
    <scope>NUCLEOTIDE SEQUENCE</scope>
    <source>
        <strain evidence="1">STM</strain>
    </source>
</reference>
<dbReference type="AlphaFoldDB" id="A0A5J4PN71"/>
<feature type="non-terminal residue" evidence="1">
    <location>
        <position position="46"/>
    </location>
</feature>
<organism evidence="1">
    <name type="scientific">termite gut metagenome</name>
    <dbReference type="NCBI Taxonomy" id="433724"/>
    <lineage>
        <taxon>unclassified sequences</taxon>
        <taxon>metagenomes</taxon>
        <taxon>organismal metagenomes</taxon>
    </lineage>
</organism>
<accession>A0A5J4PN71</accession>
<comment type="caution">
    <text evidence="1">The sequence shown here is derived from an EMBL/GenBank/DDBJ whole genome shotgun (WGS) entry which is preliminary data.</text>
</comment>
<dbReference type="EMBL" id="SNRY01007111">
    <property type="protein sequence ID" value="KAA6311076.1"/>
    <property type="molecule type" value="Genomic_DNA"/>
</dbReference>